<dbReference type="InterPro" id="IPR032879">
    <property type="entry name" value="FixG_C"/>
</dbReference>
<feature type="transmembrane region" description="Helical" evidence="7">
    <location>
        <begin position="335"/>
        <end position="353"/>
    </location>
</feature>
<reference evidence="9" key="1">
    <citation type="submission" date="2022-01" db="EMBL/GenBank/DDBJ databases">
        <authorList>
            <person name="Jo J.-H."/>
            <person name="Im W.-T."/>
        </authorList>
    </citation>
    <scope>NUCLEOTIDE SEQUENCE</scope>
    <source>
        <strain evidence="9">NA20</strain>
    </source>
</reference>
<dbReference type="Gene3D" id="2.60.40.10">
    <property type="entry name" value="Immunoglobulins"/>
    <property type="match status" value="1"/>
</dbReference>
<dbReference type="InterPro" id="IPR051684">
    <property type="entry name" value="Electron_Trans/Redox"/>
</dbReference>
<dbReference type="PANTHER" id="PTHR30176:SF3">
    <property type="entry name" value="FERREDOXIN-TYPE PROTEIN NAPH"/>
    <property type="match status" value="1"/>
</dbReference>
<keyword evidence="2" id="KW-0004">4Fe-4S</keyword>
<dbReference type="Proteomes" id="UP001165367">
    <property type="component" value="Unassembled WGS sequence"/>
</dbReference>
<sequence>MTQEADSSFRDKLATLDEKGKRKWVYAKRPSGRFYRSRTLVSVFFFAIFLSLPFIKVNGRPLFLFNIPEAKFIIFGKIFWPQDFFIFGLAMVAFIIFIVLFTAAFGRLFCGWVCPQTIFMEMVFRKIEYLIEGDAAEQRLLNAGGWTNKKIRKKLLKHSVFFLLSFIIANFFLSYIIGMDELIATIREPVSQHSGSLLGMIVFSAVFYAVYAWFREQACTVVCPYGRLQSVLLDKNSMAVAYNYHRGEPRGKFKKKATIEVQGDCIDCFQCVKVCPTGIDIRNGIQMECVGCTACIDACDKMMDAISKPRGLISYTSENGIANGERLKFTLRMKLYSALLIVLAGVLSLLLISRKDVDGTIVRAPGQLYQERSNDSLSNLYTIKVVNKTLKDIALTLKLMDAPGRVLSAEGKEILVRKEDQGKSSFFIVLPGDYVSKRKIPLQIGLFDGDQLITKVETNFMGPFVRF</sequence>
<feature type="transmembrane region" description="Helical" evidence="7">
    <location>
        <begin position="84"/>
        <end position="110"/>
    </location>
</feature>
<dbReference type="InterPro" id="IPR009051">
    <property type="entry name" value="Helical_ferredxn"/>
</dbReference>
<keyword evidence="7" id="KW-0812">Transmembrane</keyword>
<dbReference type="EMBL" id="JAKLTR010000008">
    <property type="protein sequence ID" value="MCG2615333.1"/>
    <property type="molecule type" value="Genomic_DNA"/>
</dbReference>
<dbReference type="Pfam" id="PF11614">
    <property type="entry name" value="FixG_C"/>
    <property type="match status" value="1"/>
</dbReference>
<dbReference type="InterPro" id="IPR014116">
    <property type="entry name" value="Cyt_c_oxidase_cbb3_FixG"/>
</dbReference>
<keyword evidence="3" id="KW-0479">Metal-binding</keyword>
<evidence type="ECO:0000256" key="4">
    <source>
        <dbReference type="ARBA" id="ARBA00022982"/>
    </source>
</evidence>
<keyword evidence="7" id="KW-1133">Transmembrane helix</keyword>
<dbReference type="PANTHER" id="PTHR30176">
    <property type="entry name" value="FERREDOXIN-TYPE PROTEIN NAPH"/>
    <property type="match status" value="1"/>
</dbReference>
<dbReference type="PROSITE" id="PS51379">
    <property type="entry name" value="4FE4S_FER_2"/>
    <property type="match status" value="1"/>
</dbReference>
<accession>A0ABS9KSM9</accession>
<evidence type="ECO:0000256" key="5">
    <source>
        <dbReference type="ARBA" id="ARBA00023004"/>
    </source>
</evidence>
<keyword evidence="5" id="KW-0408">Iron</keyword>
<evidence type="ECO:0000313" key="9">
    <source>
        <dbReference type="EMBL" id="MCG2615333.1"/>
    </source>
</evidence>
<dbReference type="RefSeq" id="WP_237872597.1">
    <property type="nucleotide sequence ID" value="NZ_JAKLTR010000008.1"/>
</dbReference>
<evidence type="ECO:0000256" key="3">
    <source>
        <dbReference type="ARBA" id="ARBA00022723"/>
    </source>
</evidence>
<feature type="transmembrane region" description="Helical" evidence="7">
    <location>
        <begin position="38"/>
        <end position="55"/>
    </location>
</feature>
<organism evidence="9 10">
    <name type="scientific">Terrimonas ginsenosidimutans</name>
    <dbReference type="NCBI Taxonomy" id="2908004"/>
    <lineage>
        <taxon>Bacteria</taxon>
        <taxon>Pseudomonadati</taxon>
        <taxon>Bacteroidota</taxon>
        <taxon>Chitinophagia</taxon>
        <taxon>Chitinophagales</taxon>
        <taxon>Chitinophagaceae</taxon>
        <taxon>Terrimonas</taxon>
    </lineage>
</organism>
<keyword evidence="6" id="KW-0411">Iron-sulfur</keyword>
<feature type="domain" description="4Fe-4S ferredoxin-type" evidence="8">
    <location>
        <begin position="255"/>
        <end position="284"/>
    </location>
</feature>
<evidence type="ECO:0000256" key="7">
    <source>
        <dbReference type="SAM" id="Phobius"/>
    </source>
</evidence>
<evidence type="ECO:0000259" key="8">
    <source>
        <dbReference type="PROSITE" id="PS51379"/>
    </source>
</evidence>
<protein>
    <submittedName>
        <fullName evidence="9">Cytochrome c oxidase accessory protein CcoG</fullName>
    </submittedName>
</protein>
<dbReference type="InterPro" id="IPR013783">
    <property type="entry name" value="Ig-like_fold"/>
</dbReference>
<dbReference type="Gene3D" id="1.10.1060.10">
    <property type="entry name" value="Alpha-helical ferredoxin"/>
    <property type="match status" value="1"/>
</dbReference>
<dbReference type="SUPFAM" id="SSF54862">
    <property type="entry name" value="4Fe-4S ferredoxins"/>
    <property type="match status" value="1"/>
</dbReference>
<feature type="transmembrane region" description="Helical" evidence="7">
    <location>
        <begin position="159"/>
        <end position="177"/>
    </location>
</feature>
<dbReference type="InterPro" id="IPR017900">
    <property type="entry name" value="4Fe4S_Fe_S_CS"/>
</dbReference>
<proteinExistence type="predicted"/>
<gene>
    <name evidence="9" type="primary">ccoG</name>
    <name evidence="9" type="ORF">LZZ85_13620</name>
</gene>
<dbReference type="InterPro" id="IPR017896">
    <property type="entry name" value="4Fe4S_Fe-S-bd"/>
</dbReference>
<evidence type="ECO:0000256" key="2">
    <source>
        <dbReference type="ARBA" id="ARBA00022485"/>
    </source>
</evidence>
<keyword evidence="7" id="KW-0472">Membrane</keyword>
<dbReference type="Pfam" id="PF12801">
    <property type="entry name" value="Fer4_5"/>
    <property type="match status" value="1"/>
</dbReference>
<dbReference type="PROSITE" id="PS00198">
    <property type="entry name" value="4FE4S_FER_1"/>
    <property type="match status" value="1"/>
</dbReference>
<comment type="caution">
    <text evidence="9">The sequence shown here is derived from an EMBL/GenBank/DDBJ whole genome shotgun (WGS) entry which is preliminary data.</text>
</comment>
<keyword evidence="4" id="KW-0249">Electron transport</keyword>
<evidence type="ECO:0000313" key="10">
    <source>
        <dbReference type="Proteomes" id="UP001165367"/>
    </source>
</evidence>
<dbReference type="NCBIfam" id="TIGR02745">
    <property type="entry name" value="ccoG_rdxA_fixG"/>
    <property type="match status" value="1"/>
</dbReference>
<dbReference type="Pfam" id="PF13746">
    <property type="entry name" value="Fer4_18"/>
    <property type="match status" value="1"/>
</dbReference>
<evidence type="ECO:0000256" key="6">
    <source>
        <dbReference type="ARBA" id="ARBA00023014"/>
    </source>
</evidence>
<keyword evidence="1" id="KW-0813">Transport</keyword>
<name>A0ABS9KSM9_9BACT</name>
<feature type="transmembrane region" description="Helical" evidence="7">
    <location>
        <begin position="197"/>
        <end position="214"/>
    </location>
</feature>
<evidence type="ECO:0000256" key="1">
    <source>
        <dbReference type="ARBA" id="ARBA00022448"/>
    </source>
</evidence>
<keyword evidence="10" id="KW-1185">Reference proteome</keyword>